<dbReference type="Gene3D" id="1.10.287.1260">
    <property type="match status" value="1"/>
</dbReference>
<dbReference type="GO" id="GO:0005886">
    <property type="term" value="C:plasma membrane"/>
    <property type="evidence" value="ECO:0007669"/>
    <property type="project" value="UniProtKB-SubCell"/>
</dbReference>
<proteinExistence type="inferred from homology"/>
<dbReference type="InterPro" id="IPR006685">
    <property type="entry name" value="MscS_channel_2nd"/>
</dbReference>
<evidence type="ECO:0000256" key="1">
    <source>
        <dbReference type="ARBA" id="ARBA00004651"/>
    </source>
</evidence>
<keyword evidence="6 7" id="KW-0472">Membrane</keyword>
<keyword evidence="4 7" id="KW-0812">Transmembrane</keyword>
<feature type="domain" description="Mechanosensitive ion channel MscS C-terminal" evidence="9">
    <location>
        <begin position="185"/>
        <end position="266"/>
    </location>
</feature>
<reference evidence="10" key="2">
    <citation type="journal article" date="2022" name="Microbiol. Resour. Announc.">
        <title>Metagenome Sequencing to Explore Phylogenomics of Terrestrial Cyanobacteria.</title>
        <authorList>
            <person name="Ward R.D."/>
            <person name="Stajich J.E."/>
            <person name="Johansen J.R."/>
            <person name="Huntemann M."/>
            <person name="Clum A."/>
            <person name="Foster B."/>
            <person name="Foster B."/>
            <person name="Roux S."/>
            <person name="Palaniappan K."/>
            <person name="Varghese N."/>
            <person name="Mukherjee S."/>
            <person name="Reddy T.B.K."/>
            <person name="Daum C."/>
            <person name="Copeland A."/>
            <person name="Chen I.A."/>
            <person name="Ivanova N.N."/>
            <person name="Kyrpides N.C."/>
            <person name="Shapiro N."/>
            <person name="Eloe-Fadrosh E.A."/>
            <person name="Pietrasiak N."/>
        </authorList>
    </citation>
    <scope>NUCLEOTIDE SEQUENCE</scope>
    <source>
        <strain evidence="10">GSE-NOS-MK-12-04C</strain>
    </source>
</reference>
<evidence type="ECO:0000256" key="7">
    <source>
        <dbReference type="SAM" id="Phobius"/>
    </source>
</evidence>
<evidence type="ECO:0000313" key="11">
    <source>
        <dbReference type="Proteomes" id="UP000729701"/>
    </source>
</evidence>
<organism evidence="10 11">
    <name type="scientific">Cyanomargarita calcarea GSE-NOS-MK-12-04C</name>
    <dbReference type="NCBI Taxonomy" id="2839659"/>
    <lineage>
        <taxon>Bacteria</taxon>
        <taxon>Bacillati</taxon>
        <taxon>Cyanobacteriota</taxon>
        <taxon>Cyanophyceae</taxon>
        <taxon>Nostocales</taxon>
        <taxon>Cyanomargaritaceae</taxon>
        <taxon>Cyanomargarita</taxon>
    </lineage>
</organism>
<evidence type="ECO:0000256" key="6">
    <source>
        <dbReference type="ARBA" id="ARBA00023136"/>
    </source>
</evidence>
<protein>
    <submittedName>
        <fullName evidence="10">Mechanosensitive ion channel family protein</fullName>
    </submittedName>
</protein>
<dbReference type="InterPro" id="IPR023408">
    <property type="entry name" value="MscS_beta-dom_sf"/>
</dbReference>
<dbReference type="InterPro" id="IPR045275">
    <property type="entry name" value="MscS_archaea/bacteria_type"/>
</dbReference>
<dbReference type="SUPFAM" id="SSF82689">
    <property type="entry name" value="Mechanosensitive channel protein MscS (YggB), C-terminal domain"/>
    <property type="match status" value="1"/>
</dbReference>
<gene>
    <name evidence="10" type="ORF">KME60_12020</name>
</gene>
<feature type="transmembrane region" description="Helical" evidence="7">
    <location>
        <begin position="22"/>
        <end position="40"/>
    </location>
</feature>
<keyword evidence="3" id="KW-1003">Cell membrane</keyword>
<comment type="subcellular location">
    <subcellularLocation>
        <location evidence="1">Cell membrane</location>
        <topology evidence="1">Multi-pass membrane protein</topology>
    </subcellularLocation>
</comment>
<dbReference type="AlphaFoldDB" id="A0A951QKI1"/>
<name>A0A951QKI1_9CYAN</name>
<dbReference type="InterPro" id="IPR010920">
    <property type="entry name" value="LSM_dom_sf"/>
</dbReference>
<reference evidence="10" key="1">
    <citation type="submission" date="2021-05" db="EMBL/GenBank/DDBJ databases">
        <authorList>
            <person name="Pietrasiak N."/>
            <person name="Ward R."/>
            <person name="Stajich J.E."/>
            <person name="Kurbessoian T."/>
        </authorList>
    </citation>
    <scope>NUCLEOTIDE SEQUENCE</scope>
    <source>
        <strain evidence="10">GSE-NOS-MK-12-04C</strain>
    </source>
</reference>
<evidence type="ECO:0000256" key="5">
    <source>
        <dbReference type="ARBA" id="ARBA00022989"/>
    </source>
</evidence>
<dbReference type="GO" id="GO:0008381">
    <property type="term" value="F:mechanosensitive monoatomic ion channel activity"/>
    <property type="evidence" value="ECO:0007669"/>
    <property type="project" value="InterPro"/>
</dbReference>
<dbReference type="InterPro" id="IPR049278">
    <property type="entry name" value="MS_channel_C"/>
</dbReference>
<comment type="similarity">
    <text evidence="2">Belongs to the MscS (TC 1.A.23) family.</text>
</comment>
<keyword evidence="5 7" id="KW-1133">Transmembrane helix</keyword>
<feature type="domain" description="Mechanosensitive ion channel MscS" evidence="8">
    <location>
        <begin position="113"/>
        <end position="172"/>
    </location>
</feature>
<evidence type="ECO:0000259" key="9">
    <source>
        <dbReference type="Pfam" id="PF21082"/>
    </source>
</evidence>
<dbReference type="InterPro" id="IPR011066">
    <property type="entry name" value="MscS_channel_C_sf"/>
</dbReference>
<dbReference type="Pfam" id="PF00924">
    <property type="entry name" value="MS_channel_2nd"/>
    <property type="match status" value="1"/>
</dbReference>
<accession>A0A951QKI1</accession>
<feature type="transmembrane region" description="Helical" evidence="7">
    <location>
        <begin position="60"/>
        <end position="82"/>
    </location>
</feature>
<evidence type="ECO:0000313" key="10">
    <source>
        <dbReference type="EMBL" id="MBW4668119.1"/>
    </source>
</evidence>
<evidence type="ECO:0000256" key="2">
    <source>
        <dbReference type="ARBA" id="ARBA00008017"/>
    </source>
</evidence>
<dbReference type="Proteomes" id="UP000729701">
    <property type="component" value="Unassembled WGS sequence"/>
</dbReference>
<feature type="transmembrane region" description="Helical" evidence="7">
    <location>
        <begin position="88"/>
        <end position="108"/>
    </location>
</feature>
<dbReference type="Gene3D" id="3.30.70.100">
    <property type="match status" value="1"/>
</dbReference>
<dbReference type="PANTHER" id="PTHR30221:SF1">
    <property type="entry name" value="SMALL-CONDUCTANCE MECHANOSENSITIVE CHANNEL"/>
    <property type="match status" value="1"/>
</dbReference>
<dbReference type="SUPFAM" id="SSF50182">
    <property type="entry name" value="Sm-like ribonucleoproteins"/>
    <property type="match status" value="1"/>
</dbReference>
<evidence type="ECO:0000256" key="4">
    <source>
        <dbReference type="ARBA" id="ARBA00022692"/>
    </source>
</evidence>
<comment type="caution">
    <text evidence="10">The sequence shown here is derived from an EMBL/GenBank/DDBJ whole genome shotgun (WGS) entry which is preliminary data.</text>
</comment>
<dbReference type="PANTHER" id="PTHR30221">
    <property type="entry name" value="SMALL-CONDUCTANCE MECHANOSENSITIVE CHANNEL"/>
    <property type="match status" value="1"/>
</dbReference>
<evidence type="ECO:0000256" key="3">
    <source>
        <dbReference type="ARBA" id="ARBA00022475"/>
    </source>
</evidence>
<sequence length="295" mass="32488">MSLLVRQIQNSLLEILGSSIEAIPRLIIAFIIILLTRRFARICRKLTHATLIRVISSQSLHSLIVQSAYILIWIIGILIAGVTAFPSLRLGDILALFGLTSVAIGLIFQEIGKNFIAGALLLLQEPFNPGDQIIVEAFEGTIEEIGFRTTQILTYQGERILLPNSILFTKPVKILTAMQHRRTDLSVEIDYNTSVSIVFPVLLDAVVSVEGVLSNPAPIVDAEFGTGLIKLIVRYWTLPKQDKVLRTKTQVVCAINQAFEQTGIIIPSPATTAFVFDQQKFNGRIPRSGNNITSG</sequence>
<dbReference type="EMBL" id="JAHHGZ010000011">
    <property type="protein sequence ID" value="MBW4668119.1"/>
    <property type="molecule type" value="Genomic_DNA"/>
</dbReference>
<evidence type="ECO:0000259" key="8">
    <source>
        <dbReference type="Pfam" id="PF00924"/>
    </source>
</evidence>
<dbReference type="Pfam" id="PF21082">
    <property type="entry name" value="MS_channel_3rd"/>
    <property type="match status" value="1"/>
</dbReference>
<dbReference type="Gene3D" id="2.30.30.60">
    <property type="match status" value="1"/>
</dbReference>